<organism evidence="2 3">
    <name type="scientific">Anaerococcus murdochii</name>
    <dbReference type="NCBI Taxonomy" id="411577"/>
    <lineage>
        <taxon>Bacteria</taxon>
        <taxon>Bacillati</taxon>
        <taxon>Bacillota</taxon>
        <taxon>Tissierellia</taxon>
        <taxon>Tissierellales</taxon>
        <taxon>Peptoniphilaceae</taxon>
        <taxon>Anaerococcus</taxon>
    </lineage>
</organism>
<reference evidence="2 3" key="1">
    <citation type="submission" date="2021-08" db="EMBL/GenBank/DDBJ databases">
        <title>FDA dAtabase for Regulatory Grade micrObial Sequences (FDA-ARGOS): Supporting development and validation of Infectious Disease Dx tests.</title>
        <authorList>
            <person name="Sproer C."/>
            <person name="Gronow S."/>
            <person name="Severitt S."/>
            <person name="Schroder I."/>
            <person name="Tallon L."/>
            <person name="Sadzewicz L."/>
            <person name="Zhao X."/>
            <person name="Boylan J."/>
            <person name="Ott S."/>
            <person name="Bowen H."/>
            <person name="Vavikolanu K."/>
            <person name="Hazen T."/>
            <person name="Aluvathingal J."/>
            <person name="Nadendla S."/>
            <person name="Lowell S."/>
            <person name="Myers T."/>
            <person name="Yan Y."/>
            <person name="Sichtig H."/>
        </authorList>
    </citation>
    <scope>NUCLEOTIDE SEQUENCE [LARGE SCALE GENOMIC DNA]</scope>
    <source>
        <strain evidence="2 3">FDAARGOS_1460</strain>
    </source>
</reference>
<dbReference type="NCBIfam" id="NF009750">
    <property type="entry name" value="PRK13260.1"/>
    <property type="match status" value="1"/>
</dbReference>
<protein>
    <submittedName>
        <fullName evidence="2">3-dehydro-L-gulonate 2-dehydrogenase</fullName>
        <ecNumber evidence="2">1.1.1.130</ecNumber>
    </submittedName>
</protein>
<keyword evidence="1 2" id="KW-0560">Oxidoreductase</keyword>
<dbReference type="Gene3D" id="3.30.1370.60">
    <property type="entry name" value="Hypothetical oxidoreductase yiak, domain 2"/>
    <property type="match status" value="1"/>
</dbReference>
<dbReference type="InterPro" id="IPR043144">
    <property type="entry name" value="Mal/L-sulf/L-lact_DH-like_ah"/>
</dbReference>
<dbReference type="PANTHER" id="PTHR11091:SF3">
    <property type="entry name" value="2,3-DIKETO-L-GULONATE REDUCTASE"/>
    <property type="match status" value="1"/>
</dbReference>
<dbReference type="InterPro" id="IPR003767">
    <property type="entry name" value="Malate/L-lactate_DH-like"/>
</dbReference>
<evidence type="ECO:0000313" key="3">
    <source>
        <dbReference type="Proteomes" id="UP000734271"/>
    </source>
</evidence>
<dbReference type="InterPro" id="IPR043143">
    <property type="entry name" value="Mal/L-sulf/L-lact_DH-like_NADP"/>
</dbReference>
<dbReference type="Proteomes" id="UP000734271">
    <property type="component" value="Unassembled WGS sequence"/>
</dbReference>
<dbReference type="Gene3D" id="1.10.1530.10">
    <property type="match status" value="1"/>
</dbReference>
<keyword evidence="3" id="KW-1185">Reference proteome</keyword>
<dbReference type="PANTHER" id="PTHR11091">
    <property type="entry name" value="OXIDOREDUCTASE-RELATED"/>
    <property type="match status" value="1"/>
</dbReference>
<dbReference type="Pfam" id="PF02615">
    <property type="entry name" value="Ldh_2"/>
    <property type="match status" value="1"/>
</dbReference>
<dbReference type="SUPFAM" id="SSF89733">
    <property type="entry name" value="L-sulfolactate dehydrogenase-like"/>
    <property type="match status" value="1"/>
</dbReference>
<dbReference type="EMBL" id="JAIPME010000002">
    <property type="protein sequence ID" value="MBZ2386168.1"/>
    <property type="molecule type" value="Genomic_DNA"/>
</dbReference>
<evidence type="ECO:0000256" key="1">
    <source>
        <dbReference type="ARBA" id="ARBA00023002"/>
    </source>
</evidence>
<name>A0ABS7SXA0_9FIRM</name>
<gene>
    <name evidence="2" type="primary">yiaK</name>
    <name evidence="2" type="ORF">K8P03_02485</name>
</gene>
<accession>A0ABS7SXA0</accession>
<proteinExistence type="predicted"/>
<dbReference type="EC" id="1.1.1.130" evidence="2"/>
<dbReference type="InterPro" id="IPR036111">
    <property type="entry name" value="Mal/L-sulfo/L-lacto_DH-like_sf"/>
</dbReference>
<evidence type="ECO:0000313" key="2">
    <source>
        <dbReference type="EMBL" id="MBZ2386168.1"/>
    </source>
</evidence>
<comment type="caution">
    <text evidence="2">The sequence shown here is derived from an EMBL/GenBank/DDBJ whole genome shotgun (WGS) entry which is preliminary data.</text>
</comment>
<dbReference type="GO" id="GO:0047559">
    <property type="term" value="F:3-dehydro-L-gulonate 2-dehydrogenase activity"/>
    <property type="evidence" value="ECO:0007669"/>
    <property type="project" value="UniProtKB-EC"/>
</dbReference>
<sequence>MNIKYNELKELIAKALENNGVDNKRANLMAKIHADSSLKGVGSHGLNRIPRLVDFIHEDLVDINGDLQLVKSSGAIERYDGNLGFGVINAIKASERACELAKENGIGLVAVKNTTHWMRAGTYGEIIADNGYIGLLFTNTESLMPLWGSNEKSVGNNPVCISIPSKSGNIILDMALSQYSYGKVDTLKNLNKNLPYPGGFDSDGVLTDDPEKILESGRFLPIGYWKGSGLALCVDLLTSVISEGRTTYDMDKENSWNCTGCSQLFIAINPRLLSDADTNESIINNVKGKVEEIDNKSTDSVRFPGQGLLYREKRNLENGIEVDDMYLKQVRELAGNL</sequence>
<dbReference type="RefSeq" id="WP_223418065.1">
    <property type="nucleotide sequence ID" value="NZ_JAIPME010000002.1"/>
</dbReference>